<evidence type="ECO:0000313" key="2">
    <source>
        <dbReference type="Proteomes" id="UP000235786"/>
    </source>
</evidence>
<accession>A0A2J6QR71</accession>
<keyword evidence="2" id="KW-1185">Reference proteome</keyword>
<reference evidence="1 2" key="1">
    <citation type="submission" date="2016-04" db="EMBL/GenBank/DDBJ databases">
        <title>A degradative enzymes factory behind the ericoid mycorrhizal symbiosis.</title>
        <authorList>
            <consortium name="DOE Joint Genome Institute"/>
            <person name="Martino E."/>
            <person name="Morin E."/>
            <person name="Grelet G."/>
            <person name="Kuo A."/>
            <person name="Kohler A."/>
            <person name="Daghino S."/>
            <person name="Barry K."/>
            <person name="Choi C."/>
            <person name="Cichocki N."/>
            <person name="Clum A."/>
            <person name="Copeland A."/>
            <person name="Hainaut M."/>
            <person name="Haridas S."/>
            <person name="Labutti K."/>
            <person name="Lindquist E."/>
            <person name="Lipzen A."/>
            <person name="Khouja H.-R."/>
            <person name="Murat C."/>
            <person name="Ohm R."/>
            <person name="Olson A."/>
            <person name="Spatafora J."/>
            <person name="Veneault-Fourrey C."/>
            <person name="Henrissat B."/>
            <person name="Grigoriev I."/>
            <person name="Martin F."/>
            <person name="Perotto S."/>
        </authorList>
    </citation>
    <scope>NUCLEOTIDE SEQUENCE [LARGE SCALE GENOMIC DNA]</scope>
    <source>
        <strain evidence="1 2">F</strain>
    </source>
</reference>
<dbReference type="Proteomes" id="UP000235786">
    <property type="component" value="Unassembled WGS sequence"/>
</dbReference>
<evidence type="ECO:0000313" key="1">
    <source>
        <dbReference type="EMBL" id="PMD28754.1"/>
    </source>
</evidence>
<proteinExistence type="predicted"/>
<dbReference type="EMBL" id="KZ613999">
    <property type="protein sequence ID" value="PMD28754.1"/>
    <property type="molecule type" value="Genomic_DNA"/>
</dbReference>
<sequence length="100" mass="11376">MAFIASKLQSRKAEDKDTAFFVGGRKIAKETLENSIKRKKVDAEKIRSTITNIPTNIGYYTPEPEDSEGEEITKKIIGELIKNFIKKNKLVFCCYDIEAD</sequence>
<organism evidence="1 2">
    <name type="scientific">Hyaloscypha variabilis (strain UAMH 11265 / GT02V1 / F)</name>
    <name type="common">Meliniomyces variabilis</name>
    <dbReference type="NCBI Taxonomy" id="1149755"/>
    <lineage>
        <taxon>Eukaryota</taxon>
        <taxon>Fungi</taxon>
        <taxon>Dikarya</taxon>
        <taxon>Ascomycota</taxon>
        <taxon>Pezizomycotina</taxon>
        <taxon>Leotiomycetes</taxon>
        <taxon>Helotiales</taxon>
        <taxon>Hyaloscyphaceae</taxon>
        <taxon>Hyaloscypha</taxon>
        <taxon>Hyaloscypha variabilis</taxon>
    </lineage>
</organism>
<dbReference type="OrthoDB" id="5308957at2759"/>
<dbReference type="AlphaFoldDB" id="A0A2J6QR71"/>
<gene>
    <name evidence="1" type="ORF">L207DRAFT_594121</name>
</gene>
<protein>
    <submittedName>
        <fullName evidence="1">Uncharacterized protein</fullName>
    </submittedName>
</protein>
<name>A0A2J6QR71_HYAVF</name>